<evidence type="ECO:0000313" key="1">
    <source>
        <dbReference type="EMBL" id="AJW70802.1"/>
    </source>
</evidence>
<proteinExistence type="predicted"/>
<dbReference type="KEGG" id="nin:NADRNF5_1112"/>
<dbReference type="EMBL" id="CP011070">
    <property type="protein sequence ID" value="AJW70802.1"/>
    <property type="molecule type" value="Genomic_DNA"/>
</dbReference>
<dbReference type="Proteomes" id="UP000032408">
    <property type="component" value="Chromosome"/>
</dbReference>
<reference evidence="1 2" key="2">
    <citation type="journal article" date="2016" name="ISME J.">
        <title>Physiological and genomic characterization of two novel marine thaumarchaeal strains indicates niche differentiation.</title>
        <authorList>
            <person name="Bayer B."/>
            <person name="Vojvoda J."/>
            <person name="Offre P."/>
            <person name="Alves R.J."/>
            <person name="Elisabeth N.H."/>
            <person name="Garcia J.A."/>
            <person name="Volland J.M."/>
            <person name="Srivastava A."/>
            <person name="Schleper C."/>
            <person name="Herndl G.J."/>
        </authorList>
    </citation>
    <scope>NUCLEOTIDE SEQUENCE [LARGE SCALE GENOMIC DNA]</scope>
    <source>
        <strain evidence="1 2">NF5</strain>
    </source>
</reference>
<accession>A0A0D5C346</accession>
<dbReference type="HOGENOM" id="CLU_3162935_0_0_2"/>
<organism evidence="1 2">
    <name type="scientific">Nitrosopumilus adriaticus</name>
    <dbReference type="NCBI Taxonomy" id="1580092"/>
    <lineage>
        <taxon>Archaea</taxon>
        <taxon>Nitrososphaerota</taxon>
        <taxon>Nitrososphaeria</taxon>
        <taxon>Nitrosopumilales</taxon>
        <taxon>Nitrosopumilaceae</taxon>
        <taxon>Nitrosopumilus</taxon>
    </lineage>
</organism>
<dbReference type="STRING" id="1580092.NADRNF5_1112"/>
<protein>
    <submittedName>
        <fullName evidence="1">Uncharacterized protein</fullName>
    </submittedName>
</protein>
<dbReference type="RefSeq" id="WP_160289389.1">
    <property type="nucleotide sequence ID" value="NZ_CP011070.1"/>
</dbReference>
<dbReference type="OrthoDB" id="2494at2157"/>
<gene>
    <name evidence="1" type="ORF">NADRNF5_1112</name>
</gene>
<keyword evidence="2" id="KW-1185">Reference proteome</keyword>
<name>A0A0D5C346_9ARCH</name>
<sequence>MLDYQEPTEDKKIYDPAIHCNYCGGKLEQSSDYCSDLCKEKDSVWHS</sequence>
<dbReference type="AlphaFoldDB" id="A0A0D5C346"/>
<dbReference type="GeneID" id="43685830"/>
<reference evidence="2" key="1">
    <citation type="submission" date="2015-03" db="EMBL/GenBank/DDBJ databases">
        <title>Characterization of two novel Thaumarchaeota isolated from the Northern Adriatic Sea.</title>
        <authorList>
            <person name="Bayer B."/>
            <person name="Vojvoda J."/>
            <person name="Offre P."/>
            <person name="Srivastava A."/>
            <person name="Elisabeth N."/>
            <person name="Garcia J.A.L."/>
            <person name="Schleper C."/>
            <person name="Herndl G.J."/>
        </authorList>
    </citation>
    <scope>NUCLEOTIDE SEQUENCE [LARGE SCALE GENOMIC DNA]</scope>
    <source>
        <strain evidence="2">NF5</strain>
    </source>
</reference>
<evidence type="ECO:0000313" key="2">
    <source>
        <dbReference type="Proteomes" id="UP000032408"/>
    </source>
</evidence>